<dbReference type="EMBL" id="CP084931">
    <property type="protein sequence ID" value="USI74724.1"/>
    <property type="molecule type" value="Genomic_DNA"/>
</dbReference>
<keyword evidence="1" id="KW-0805">Transcription regulation</keyword>
<accession>A0ABY4XCM2</accession>
<gene>
    <name evidence="5" type="ORF">LHA26_18410</name>
</gene>
<name>A0ABY4XCM2_9SPHN</name>
<dbReference type="InterPro" id="IPR010982">
    <property type="entry name" value="Lambda_DNA-bd_dom_sf"/>
</dbReference>
<keyword evidence="2" id="KW-0238">DNA-binding</keyword>
<evidence type="ECO:0000256" key="3">
    <source>
        <dbReference type="ARBA" id="ARBA00023163"/>
    </source>
</evidence>
<dbReference type="RefSeq" id="WP_252168538.1">
    <property type="nucleotide sequence ID" value="NZ_CP084931.1"/>
</dbReference>
<evidence type="ECO:0000256" key="1">
    <source>
        <dbReference type="ARBA" id="ARBA00023015"/>
    </source>
</evidence>
<dbReference type="InterPro" id="IPR028082">
    <property type="entry name" value="Peripla_BP_I"/>
</dbReference>
<dbReference type="SMART" id="SM00354">
    <property type="entry name" value="HTH_LACI"/>
    <property type="match status" value="1"/>
</dbReference>
<sequence>MAGKERTDTPPRVRNIVELGRLAGVSAGTVSRALAGSNLVSAKTAARIKALAEEHGFRLNQMASRLRTQRTGVIGIIVPLGHEKRQHLSDPFFMAILAHLGDALAARGYDIMLSRVIPHAPDWLERIVDSGMLDGVLLIGQSNQHATIERVAERYRPLVAWGSHHQGQIHCAVGSDNFEGGRLAGARLIEGGARRIAFLGETNAPEFRLRHEGVAAAMTAAGLKKGPLLLRTHIVSDGLEGEIVAHLERAGDRIDGIAAASDLIAVTALRVLADRGVDVPGRIRVIGYDDLPLALHTVPRLTTIRQDLEAGAAAMIEALFARMAGGEAGSVQMTPQLVARDSG</sequence>
<dbReference type="Proteomes" id="UP001056937">
    <property type="component" value="Chromosome 2"/>
</dbReference>
<dbReference type="Pfam" id="PF00356">
    <property type="entry name" value="LacI"/>
    <property type="match status" value="1"/>
</dbReference>
<dbReference type="CDD" id="cd01392">
    <property type="entry name" value="HTH_LacI"/>
    <property type="match status" value="1"/>
</dbReference>
<evidence type="ECO:0000313" key="5">
    <source>
        <dbReference type="EMBL" id="USI74724.1"/>
    </source>
</evidence>
<dbReference type="PROSITE" id="PS50932">
    <property type="entry name" value="HTH_LACI_2"/>
    <property type="match status" value="1"/>
</dbReference>
<dbReference type="InterPro" id="IPR046335">
    <property type="entry name" value="LacI/GalR-like_sensor"/>
</dbReference>
<dbReference type="Pfam" id="PF13377">
    <property type="entry name" value="Peripla_BP_3"/>
    <property type="match status" value="1"/>
</dbReference>
<organism evidence="5 6">
    <name type="scientific">Sphingomonas morindae</name>
    <dbReference type="NCBI Taxonomy" id="1541170"/>
    <lineage>
        <taxon>Bacteria</taxon>
        <taxon>Pseudomonadati</taxon>
        <taxon>Pseudomonadota</taxon>
        <taxon>Alphaproteobacteria</taxon>
        <taxon>Sphingomonadales</taxon>
        <taxon>Sphingomonadaceae</taxon>
        <taxon>Sphingomonas</taxon>
    </lineage>
</organism>
<dbReference type="PANTHER" id="PTHR30146:SF120">
    <property type="entry name" value="ALANINE RACEMASE"/>
    <property type="match status" value="1"/>
</dbReference>
<reference evidence="5" key="1">
    <citation type="journal article" date="2022" name="Toxins">
        <title>Genomic Analysis of Sphingopyxis sp. USTB-05 for Biodegrading Cyanobacterial Hepatotoxins.</title>
        <authorList>
            <person name="Liu C."/>
            <person name="Xu Q."/>
            <person name="Zhao Z."/>
            <person name="Zhang H."/>
            <person name="Liu X."/>
            <person name="Yin C."/>
            <person name="Liu Y."/>
            <person name="Yan H."/>
        </authorList>
    </citation>
    <scope>NUCLEOTIDE SEQUENCE</scope>
    <source>
        <strain evidence="5">NBD5</strain>
    </source>
</reference>
<dbReference type="SUPFAM" id="SSF47413">
    <property type="entry name" value="lambda repressor-like DNA-binding domains"/>
    <property type="match status" value="1"/>
</dbReference>
<keyword evidence="6" id="KW-1185">Reference proteome</keyword>
<feature type="domain" description="HTH lacI-type" evidence="4">
    <location>
        <begin position="21"/>
        <end position="68"/>
    </location>
</feature>
<evidence type="ECO:0000313" key="6">
    <source>
        <dbReference type="Proteomes" id="UP001056937"/>
    </source>
</evidence>
<evidence type="ECO:0000256" key="2">
    <source>
        <dbReference type="ARBA" id="ARBA00023125"/>
    </source>
</evidence>
<proteinExistence type="predicted"/>
<protein>
    <submittedName>
        <fullName evidence="5">Substrate-binding domain-containing protein</fullName>
    </submittedName>
</protein>
<dbReference type="InterPro" id="IPR000843">
    <property type="entry name" value="HTH_LacI"/>
</dbReference>
<keyword evidence="3" id="KW-0804">Transcription</keyword>
<dbReference type="Gene3D" id="3.40.50.2300">
    <property type="match status" value="2"/>
</dbReference>
<dbReference type="PANTHER" id="PTHR30146">
    <property type="entry name" value="LACI-RELATED TRANSCRIPTIONAL REPRESSOR"/>
    <property type="match status" value="1"/>
</dbReference>
<dbReference type="SUPFAM" id="SSF53822">
    <property type="entry name" value="Periplasmic binding protein-like I"/>
    <property type="match status" value="1"/>
</dbReference>
<dbReference type="Gene3D" id="1.10.260.40">
    <property type="entry name" value="lambda repressor-like DNA-binding domains"/>
    <property type="match status" value="1"/>
</dbReference>
<evidence type="ECO:0000259" key="4">
    <source>
        <dbReference type="PROSITE" id="PS50932"/>
    </source>
</evidence>